<proteinExistence type="predicted"/>
<dbReference type="AlphaFoldDB" id="A0A4Y2LGE2"/>
<organism evidence="1 2">
    <name type="scientific">Araneus ventricosus</name>
    <name type="common">Orbweaver spider</name>
    <name type="synonym">Epeira ventricosa</name>
    <dbReference type="NCBI Taxonomy" id="182803"/>
    <lineage>
        <taxon>Eukaryota</taxon>
        <taxon>Metazoa</taxon>
        <taxon>Ecdysozoa</taxon>
        <taxon>Arthropoda</taxon>
        <taxon>Chelicerata</taxon>
        <taxon>Arachnida</taxon>
        <taxon>Araneae</taxon>
        <taxon>Araneomorphae</taxon>
        <taxon>Entelegynae</taxon>
        <taxon>Araneoidea</taxon>
        <taxon>Araneidae</taxon>
        <taxon>Araneus</taxon>
    </lineage>
</organism>
<dbReference type="Proteomes" id="UP000499080">
    <property type="component" value="Unassembled WGS sequence"/>
</dbReference>
<protein>
    <submittedName>
        <fullName evidence="1">Uncharacterized protein</fullName>
    </submittedName>
</protein>
<evidence type="ECO:0000313" key="2">
    <source>
        <dbReference type="Proteomes" id="UP000499080"/>
    </source>
</evidence>
<gene>
    <name evidence="1" type="ORF">AVEN_182772_1</name>
</gene>
<evidence type="ECO:0000313" key="1">
    <source>
        <dbReference type="EMBL" id="GBN13805.1"/>
    </source>
</evidence>
<comment type="caution">
    <text evidence="1">The sequence shown here is derived from an EMBL/GenBank/DDBJ whole genome shotgun (WGS) entry which is preliminary data.</text>
</comment>
<keyword evidence="2" id="KW-1185">Reference proteome</keyword>
<name>A0A4Y2LGE2_ARAVE</name>
<dbReference type="EMBL" id="BGPR01005830">
    <property type="protein sequence ID" value="GBN13805.1"/>
    <property type="molecule type" value="Genomic_DNA"/>
</dbReference>
<sequence length="115" mass="13211">MIRTRDLCSHPITHAWIFFPIMSFEEPRLWSQLCRLGLVAKISVPAASYEKPLVFSPVYCPTPSATRKTMLLLMTIPEDQQSYIRSMSLCTLKKSKVNRGLETRSCLESPRHARI</sequence>
<reference evidence="1 2" key="1">
    <citation type="journal article" date="2019" name="Sci. Rep.">
        <title>Orb-weaving spider Araneus ventricosus genome elucidates the spidroin gene catalogue.</title>
        <authorList>
            <person name="Kono N."/>
            <person name="Nakamura H."/>
            <person name="Ohtoshi R."/>
            <person name="Moran D.A.P."/>
            <person name="Shinohara A."/>
            <person name="Yoshida Y."/>
            <person name="Fujiwara M."/>
            <person name="Mori M."/>
            <person name="Tomita M."/>
            <person name="Arakawa K."/>
        </authorList>
    </citation>
    <scope>NUCLEOTIDE SEQUENCE [LARGE SCALE GENOMIC DNA]</scope>
</reference>
<accession>A0A4Y2LGE2</accession>